<evidence type="ECO:0000256" key="1">
    <source>
        <dbReference type="ARBA" id="ARBA00001974"/>
    </source>
</evidence>
<feature type="transmembrane region" description="Helical" evidence="13">
    <location>
        <begin position="172"/>
        <end position="192"/>
    </location>
</feature>
<keyword evidence="5" id="KW-0001">2Fe-2S</keyword>
<feature type="transmembrane region" description="Helical" evidence="13">
    <location>
        <begin position="145"/>
        <end position="165"/>
    </location>
</feature>
<keyword evidence="7" id="KW-0274">FAD</keyword>
<keyword evidence="12 13" id="KW-0472">Membrane</keyword>
<evidence type="ECO:0000313" key="16">
    <source>
        <dbReference type="Proteomes" id="UP001215503"/>
    </source>
</evidence>
<dbReference type="SUPFAM" id="SSF52343">
    <property type="entry name" value="Ferredoxin reductase-like, C-terminal NADP-linked domain"/>
    <property type="match status" value="1"/>
</dbReference>
<dbReference type="InterPro" id="IPR039261">
    <property type="entry name" value="FNR_nucleotide-bd"/>
</dbReference>
<comment type="cofactor">
    <cofactor evidence="1">
        <name>FAD</name>
        <dbReference type="ChEBI" id="CHEBI:57692"/>
    </cofactor>
</comment>
<evidence type="ECO:0000256" key="4">
    <source>
        <dbReference type="ARBA" id="ARBA00022692"/>
    </source>
</evidence>
<dbReference type="Pfam" id="PF08022">
    <property type="entry name" value="FAD_binding_8"/>
    <property type="match status" value="1"/>
</dbReference>
<evidence type="ECO:0000256" key="13">
    <source>
        <dbReference type="SAM" id="Phobius"/>
    </source>
</evidence>
<sequence>MAQDTTGGPIDGLGAGQFSGFWKRLRANPPGWRLTIGVLGVTTVLWVLGRMHTPSSHAFWPWFGPSMLLAILAVGLMAVVLLATVRSPMIEPLFGGLDRAIRLHRQLAPWAVGLIVVHVAMLVPMTIGEGGSLGDLLIPFWSPTAFTPDSLALIALLIWTGFAYARWWSYEGWLALHNFIGPIFLIGTAIAIRNPGTTVVHYEPLRFWIWLLILVGLGAWAYRVAYRWIAPRFNYRVEAVTLRNHDTVDCILRPQDRRMLHEPGTFVFINRPGPEGKRWELHPFSVSSSPTERDLRISARMVGDFTRALPAMAPGEPVEVFGPFGGFTPHRYARYRRLVCIGAGIGITPFMAMLRFEASNNDFRRIWLWYVARTEADAPYDDELQDAVETADSYVDYELWLTSEKGRLTAQQVMEAVAPLDDYAVMLCGTPQFVRAMTKQFVAAGLPRERVIAEDFYFR</sequence>
<dbReference type="InterPro" id="IPR001433">
    <property type="entry name" value="OxRdtase_FAD/NAD-bd"/>
</dbReference>
<dbReference type="EMBL" id="JARHUD010000002">
    <property type="protein sequence ID" value="MDF2095104.1"/>
    <property type="molecule type" value="Genomic_DNA"/>
</dbReference>
<dbReference type="PROSITE" id="PS51384">
    <property type="entry name" value="FAD_FR"/>
    <property type="match status" value="1"/>
</dbReference>
<evidence type="ECO:0000256" key="9">
    <source>
        <dbReference type="ARBA" id="ARBA00023002"/>
    </source>
</evidence>
<dbReference type="PANTHER" id="PTHR47354">
    <property type="entry name" value="NADH OXIDOREDUCTASE HCR"/>
    <property type="match status" value="1"/>
</dbReference>
<protein>
    <submittedName>
        <fullName evidence="15">Ferredoxin reductase family protein</fullName>
    </submittedName>
</protein>
<dbReference type="InterPro" id="IPR050415">
    <property type="entry name" value="MRET"/>
</dbReference>
<evidence type="ECO:0000256" key="3">
    <source>
        <dbReference type="ARBA" id="ARBA00022630"/>
    </source>
</evidence>
<keyword evidence="8 13" id="KW-1133">Transmembrane helix</keyword>
<comment type="caution">
    <text evidence="15">The sequence shown here is derived from an EMBL/GenBank/DDBJ whole genome shotgun (WGS) entry which is preliminary data.</text>
</comment>
<keyword evidence="3" id="KW-0285">Flavoprotein</keyword>
<evidence type="ECO:0000256" key="7">
    <source>
        <dbReference type="ARBA" id="ARBA00022827"/>
    </source>
</evidence>
<feature type="transmembrane region" description="Helical" evidence="13">
    <location>
        <begin position="338"/>
        <end position="356"/>
    </location>
</feature>
<keyword evidence="10" id="KW-0408">Iron</keyword>
<evidence type="ECO:0000256" key="11">
    <source>
        <dbReference type="ARBA" id="ARBA00023014"/>
    </source>
</evidence>
<feature type="transmembrane region" description="Helical" evidence="13">
    <location>
        <begin position="31"/>
        <end position="48"/>
    </location>
</feature>
<dbReference type="PANTHER" id="PTHR47354:SF8">
    <property type="entry name" value="1,2-PHENYLACETYL-COA EPOXIDASE, SUBUNIT E"/>
    <property type="match status" value="1"/>
</dbReference>
<gene>
    <name evidence="15" type="ORF">P2G67_03845</name>
</gene>
<dbReference type="Gene3D" id="3.40.50.80">
    <property type="entry name" value="Nucleotide-binding domain of ferredoxin-NADP reductase (FNR) module"/>
    <property type="match status" value="1"/>
</dbReference>
<evidence type="ECO:0000256" key="5">
    <source>
        <dbReference type="ARBA" id="ARBA00022714"/>
    </source>
</evidence>
<dbReference type="Gene3D" id="2.40.30.10">
    <property type="entry name" value="Translation factors"/>
    <property type="match status" value="1"/>
</dbReference>
<evidence type="ECO:0000256" key="8">
    <source>
        <dbReference type="ARBA" id="ARBA00022989"/>
    </source>
</evidence>
<feature type="domain" description="FAD-binding FR-type" evidence="14">
    <location>
        <begin position="230"/>
        <end position="330"/>
    </location>
</feature>
<dbReference type="InterPro" id="IPR013130">
    <property type="entry name" value="Fe3_Rdtase_TM_dom"/>
</dbReference>
<dbReference type="InterPro" id="IPR013112">
    <property type="entry name" value="FAD-bd_8"/>
</dbReference>
<dbReference type="Pfam" id="PF00175">
    <property type="entry name" value="NAD_binding_1"/>
    <property type="match status" value="1"/>
</dbReference>
<evidence type="ECO:0000259" key="14">
    <source>
        <dbReference type="PROSITE" id="PS51384"/>
    </source>
</evidence>
<evidence type="ECO:0000256" key="12">
    <source>
        <dbReference type="ARBA" id="ARBA00023136"/>
    </source>
</evidence>
<organism evidence="15 16">
    <name type="scientific">Aquibaculum arenosum</name>
    <dbReference type="NCBI Taxonomy" id="3032591"/>
    <lineage>
        <taxon>Bacteria</taxon>
        <taxon>Pseudomonadati</taxon>
        <taxon>Pseudomonadota</taxon>
        <taxon>Alphaproteobacteria</taxon>
        <taxon>Rhodospirillales</taxon>
        <taxon>Rhodovibrionaceae</taxon>
        <taxon>Aquibaculum</taxon>
    </lineage>
</organism>
<keyword evidence="9" id="KW-0560">Oxidoreductase</keyword>
<comment type="subcellular location">
    <subcellularLocation>
        <location evidence="2">Membrane</location>
        <topology evidence="2">Multi-pass membrane protein</topology>
    </subcellularLocation>
</comment>
<dbReference type="Proteomes" id="UP001215503">
    <property type="component" value="Unassembled WGS sequence"/>
</dbReference>
<keyword evidence="6" id="KW-0479">Metal-binding</keyword>
<evidence type="ECO:0000256" key="10">
    <source>
        <dbReference type="ARBA" id="ARBA00023004"/>
    </source>
</evidence>
<proteinExistence type="predicted"/>
<dbReference type="InterPro" id="IPR017927">
    <property type="entry name" value="FAD-bd_FR_type"/>
</dbReference>
<accession>A0ABT5YJI7</accession>
<evidence type="ECO:0000256" key="6">
    <source>
        <dbReference type="ARBA" id="ARBA00022723"/>
    </source>
</evidence>
<keyword evidence="11" id="KW-0411">Iron-sulfur</keyword>
<dbReference type="Pfam" id="PF01794">
    <property type="entry name" value="Ferric_reduct"/>
    <property type="match status" value="1"/>
</dbReference>
<name>A0ABT5YJI7_9PROT</name>
<evidence type="ECO:0000313" key="15">
    <source>
        <dbReference type="EMBL" id="MDF2095104.1"/>
    </source>
</evidence>
<evidence type="ECO:0000256" key="2">
    <source>
        <dbReference type="ARBA" id="ARBA00004141"/>
    </source>
</evidence>
<dbReference type="InterPro" id="IPR017938">
    <property type="entry name" value="Riboflavin_synthase-like_b-brl"/>
</dbReference>
<feature type="transmembrane region" description="Helical" evidence="13">
    <location>
        <begin position="107"/>
        <end position="125"/>
    </location>
</feature>
<dbReference type="RefSeq" id="WP_275820207.1">
    <property type="nucleotide sequence ID" value="NZ_JARHUD010000002.1"/>
</dbReference>
<reference evidence="15 16" key="1">
    <citation type="submission" date="2023-03" db="EMBL/GenBank/DDBJ databases">
        <title>Fodinicurvata sp. CAU 1616 isolated from sea sendiment.</title>
        <authorList>
            <person name="Kim W."/>
        </authorList>
    </citation>
    <scope>NUCLEOTIDE SEQUENCE [LARGE SCALE GENOMIC DNA]</scope>
    <source>
        <strain evidence="15 16">CAU 1616</strain>
    </source>
</reference>
<dbReference type="SUPFAM" id="SSF63380">
    <property type="entry name" value="Riboflavin synthase domain-like"/>
    <property type="match status" value="1"/>
</dbReference>
<feature type="transmembrane region" description="Helical" evidence="13">
    <location>
        <begin position="68"/>
        <end position="86"/>
    </location>
</feature>
<keyword evidence="4 13" id="KW-0812">Transmembrane</keyword>
<keyword evidence="16" id="KW-1185">Reference proteome</keyword>
<feature type="transmembrane region" description="Helical" evidence="13">
    <location>
        <begin position="207"/>
        <end position="226"/>
    </location>
</feature>